<evidence type="ECO:0000256" key="1">
    <source>
        <dbReference type="RuleBase" id="RU362001"/>
    </source>
</evidence>
<keyword evidence="3" id="KW-1185">Reference proteome</keyword>
<evidence type="ECO:0000313" key="3">
    <source>
        <dbReference type="Proteomes" id="UP000244989"/>
    </source>
</evidence>
<protein>
    <recommendedName>
        <fullName evidence="1">ESAT-6-like protein</fullName>
    </recommendedName>
</protein>
<dbReference type="Gene3D" id="1.10.287.1060">
    <property type="entry name" value="ESAT-6-like"/>
    <property type="match status" value="1"/>
</dbReference>
<dbReference type="RefSeq" id="WP_108430907.1">
    <property type="nucleotide sequence ID" value="NZ_CP026947.1"/>
</dbReference>
<accession>A0A2U1TA80</accession>
<comment type="similarity">
    <text evidence="1">Belongs to the WXG100 family.</text>
</comment>
<dbReference type="InterPro" id="IPR036689">
    <property type="entry name" value="ESAT-6-like_sf"/>
</dbReference>
<dbReference type="AlphaFoldDB" id="A0A2U1TA80"/>
<organism evidence="2 3">
    <name type="scientific">Corynebacterium yudongzhengii</name>
    <dbReference type="NCBI Taxonomy" id="2080740"/>
    <lineage>
        <taxon>Bacteria</taxon>
        <taxon>Bacillati</taxon>
        <taxon>Actinomycetota</taxon>
        <taxon>Actinomycetes</taxon>
        <taxon>Mycobacteriales</taxon>
        <taxon>Corynebacteriaceae</taxon>
        <taxon>Corynebacterium</taxon>
    </lineage>
</organism>
<dbReference type="Proteomes" id="UP000244989">
    <property type="component" value="Unassembled WGS sequence"/>
</dbReference>
<proteinExistence type="inferred from homology"/>
<dbReference type="KEGG" id="cyz:C3B44_02100"/>
<name>A0A2U1TA80_9CORY</name>
<dbReference type="OrthoDB" id="4554345at2"/>
<reference evidence="3" key="1">
    <citation type="submission" date="2018-04" db="EMBL/GenBank/DDBJ databases">
        <authorList>
            <person name="Liu S."/>
            <person name="Wang Z."/>
            <person name="Li J."/>
        </authorList>
    </citation>
    <scope>NUCLEOTIDE SEQUENCE [LARGE SCALE GENOMIC DNA]</scope>
    <source>
        <strain evidence="3">2189</strain>
    </source>
</reference>
<gene>
    <name evidence="2" type="ORF">DF222_00830</name>
</gene>
<sequence length="105" mass="11253">MSQMFRTESEVMVATAGNVDGVNSNVQAELNRLRGVVDGLRGAWAGNAQVSFDNLMERYNTAAHQLQEALASISDNLRSNAHNFSDVEATNAQAFNAVATPGLNL</sequence>
<dbReference type="SUPFAM" id="SSF140453">
    <property type="entry name" value="EsxAB dimer-like"/>
    <property type="match status" value="1"/>
</dbReference>
<dbReference type="NCBIfam" id="TIGR03930">
    <property type="entry name" value="WXG100_ESAT6"/>
    <property type="match status" value="1"/>
</dbReference>
<dbReference type="InterPro" id="IPR010310">
    <property type="entry name" value="T7SS_ESAT-6-like"/>
</dbReference>
<dbReference type="EMBL" id="QEEZ01000001">
    <property type="protein sequence ID" value="PWC02825.1"/>
    <property type="molecule type" value="Genomic_DNA"/>
</dbReference>
<evidence type="ECO:0000313" key="2">
    <source>
        <dbReference type="EMBL" id="PWC02825.1"/>
    </source>
</evidence>
<dbReference type="Pfam" id="PF06013">
    <property type="entry name" value="WXG100"/>
    <property type="match status" value="1"/>
</dbReference>
<comment type="caution">
    <text evidence="2">The sequence shown here is derived from an EMBL/GenBank/DDBJ whole genome shotgun (WGS) entry which is preliminary data.</text>
</comment>